<protein>
    <submittedName>
        <fullName evidence="2">Uncharacterized protein</fullName>
    </submittedName>
</protein>
<evidence type="ECO:0000313" key="3">
    <source>
        <dbReference type="Proteomes" id="UP000326289"/>
    </source>
</evidence>
<feature type="compositionally biased region" description="Polar residues" evidence="1">
    <location>
        <begin position="773"/>
        <end position="783"/>
    </location>
</feature>
<dbReference type="EMBL" id="ML732839">
    <property type="protein sequence ID" value="KAB8269889.1"/>
    <property type="molecule type" value="Genomic_DNA"/>
</dbReference>
<organism evidence="2 3">
    <name type="scientific">Aspergillus minisclerotigenes</name>
    <dbReference type="NCBI Taxonomy" id="656917"/>
    <lineage>
        <taxon>Eukaryota</taxon>
        <taxon>Fungi</taxon>
        <taxon>Dikarya</taxon>
        <taxon>Ascomycota</taxon>
        <taxon>Pezizomycotina</taxon>
        <taxon>Eurotiomycetes</taxon>
        <taxon>Eurotiomycetidae</taxon>
        <taxon>Eurotiales</taxon>
        <taxon>Aspergillaceae</taxon>
        <taxon>Aspergillus</taxon>
        <taxon>Aspergillus subgen. Circumdati</taxon>
    </lineage>
</organism>
<gene>
    <name evidence="2" type="ORF">BDV30DRAFT_216166</name>
</gene>
<dbReference type="AlphaFoldDB" id="A0A5N6IVF8"/>
<dbReference type="Pfam" id="PF08728">
    <property type="entry name" value="CRT10"/>
    <property type="match status" value="1"/>
</dbReference>
<proteinExistence type="predicted"/>
<reference evidence="2 3" key="1">
    <citation type="submission" date="2019-04" db="EMBL/GenBank/DDBJ databases">
        <title>Fungal friends and foes A comparative genomics study of 23 Aspergillus species from section Flavi.</title>
        <authorList>
            <consortium name="DOE Joint Genome Institute"/>
            <person name="Kjaerbolling I."/>
            <person name="Vesth T.C."/>
            <person name="Frisvad J.C."/>
            <person name="Nybo J.L."/>
            <person name="Theobald S."/>
            <person name="Kildgaard S."/>
            <person name="Petersen T.I."/>
            <person name="Kuo A."/>
            <person name="Sato A."/>
            <person name="Lyhne E.K."/>
            <person name="Kogle M.E."/>
            <person name="Wiebenga A."/>
            <person name="Kun R.S."/>
            <person name="Lubbers R.J."/>
            <person name="Makela M.R."/>
            <person name="Barry K."/>
            <person name="Chovatia M."/>
            <person name="Clum A."/>
            <person name="Daum C."/>
            <person name="Haridas S."/>
            <person name="He G."/>
            <person name="LaButti K."/>
            <person name="Lipzen A."/>
            <person name="Mondo S."/>
            <person name="Pangilinan J."/>
            <person name="Riley R."/>
            <person name="Salamov A."/>
            <person name="Simmons B.A."/>
            <person name="Magnuson J.K."/>
            <person name="Henrissat B."/>
            <person name="Mortensen U.H."/>
            <person name="Larsen T.O."/>
            <person name="De vries R.P."/>
            <person name="Grigoriev I.V."/>
            <person name="Machida M."/>
            <person name="Baker S.E."/>
            <person name="Andersen M.R."/>
        </authorList>
    </citation>
    <scope>NUCLEOTIDE SEQUENCE [LARGE SCALE GENOMIC DNA]</scope>
    <source>
        <strain evidence="2 3">CBS 117635</strain>
    </source>
</reference>
<accession>A0A5N6IVF8</accession>
<feature type="region of interest" description="Disordered" evidence="1">
    <location>
        <begin position="764"/>
        <end position="815"/>
    </location>
</feature>
<dbReference type="InterPro" id="IPR014839">
    <property type="entry name" value="Crt10"/>
</dbReference>
<dbReference type="SUPFAM" id="SSF101898">
    <property type="entry name" value="NHL repeat"/>
    <property type="match status" value="1"/>
</dbReference>
<evidence type="ECO:0000256" key="1">
    <source>
        <dbReference type="SAM" id="MobiDB-lite"/>
    </source>
</evidence>
<keyword evidence="3" id="KW-1185">Reference proteome</keyword>
<feature type="compositionally biased region" description="Polar residues" evidence="1">
    <location>
        <begin position="473"/>
        <end position="495"/>
    </location>
</feature>
<sequence length="889" mass="99505">MVRMEFNIDDGPLGRKTRAREGLHLRPLNVEKGAKRFSSRAPDSFPPQGAAWRNNLAALSQRRNLLFVAYTHQIYVWEPAGSFQTLGSKPEMIITPVMKDPYSSGYISPHMPHAINNIIVDDLGRDEVLLLVTDSGNVCGYRVEAIFSALKRAAERKEHRPFDGSQVDPFFAEYVEASAWGLAIHKFSRLIAVTANTGLVTVFAFALVNSASGKGNDIGQGLGEEEDLTDYGQTWLEIKSDEEFKQLRHLMPAEQRKRNMRLTYTGHFTNIPSVSFLNCDLDPNGTWMVSTDIENQVFVWKTWEGPGPFNVYHFGDASFKHFPETFNHDKERGWSVIALDPRAFHLLKSTKDACGGQPHRRLENGRPVLDLTKLSSRVPNASRLYNYFPPAVKAETEQPTLPDIFEPDCCINKESNARQSTTRAVHDGLSAECQHANEAPEPRDTEDVGNLRPSDSADAFSHRAVDGSVLEDYSSSNISSDGESYTGPQQISSQEGEIRSDNGAFRRVDDTEHRTDNNMFHGPLTTPEFLQVALLEALGGDIPGAEEYFDDYSIEEVSPFEDIEMDEADDDTSEGDDTSTSEAVAYQVFNRMSRGVFPSDPSIYGQRESLIDFSSTPAPTHANFPILHFSQTDIRLIPNPLAPRATVFCGTPLRQQFTHIVGSLRDACDRFNMVKYIPEHGIVVAASQKGRAAVITLTESETNGLSFRVDWIVPFESQEKYGDRPLIPLLGMSVSPMQGFEMPPDVPNIPHNANGDGVKFHYKPTTNDELDTPLQNNSKSANIPSDELHPPYQVSSTGVSRESTPTVSSKVDTIPEQEQRTFPTLPECHARATRAYQPEENWRGWNPSRRYRLLLLFADHTVMSYEFWYNWSPTDTAGDESDEDGYLLV</sequence>
<name>A0A5N6IVF8_9EURO</name>
<dbReference type="Proteomes" id="UP000326289">
    <property type="component" value="Unassembled WGS sequence"/>
</dbReference>
<feature type="compositionally biased region" description="Polar residues" evidence="1">
    <location>
        <begin position="793"/>
        <end position="811"/>
    </location>
</feature>
<evidence type="ECO:0000313" key="2">
    <source>
        <dbReference type="EMBL" id="KAB8269889.1"/>
    </source>
</evidence>
<feature type="region of interest" description="Disordered" evidence="1">
    <location>
        <begin position="435"/>
        <end position="504"/>
    </location>
</feature>